<dbReference type="RefSeq" id="WP_008518416.1">
    <property type="nucleotide sequence ID" value="NZ_ACJM01000018.1"/>
</dbReference>
<evidence type="ECO:0000313" key="3">
    <source>
        <dbReference type="EMBL" id="EEG76378.1"/>
    </source>
</evidence>
<keyword evidence="3" id="KW-0808">Transferase</keyword>
<evidence type="ECO:0000259" key="1">
    <source>
        <dbReference type="Pfam" id="PF00534"/>
    </source>
</evidence>
<dbReference type="OrthoDB" id="9802525at2"/>
<evidence type="ECO:0000259" key="2">
    <source>
        <dbReference type="Pfam" id="PF13439"/>
    </source>
</evidence>
<dbReference type="Pfam" id="PF13439">
    <property type="entry name" value="Glyco_transf_4"/>
    <property type="match status" value="1"/>
</dbReference>
<reference evidence="3 4" key="1">
    <citation type="submission" date="2009-02" db="EMBL/GenBank/DDBJ databases">
        <title>Sequencing of the draft genome and assembly of Dethiobacter alkaliphilus AHT 1.</title>
        <authorList>
            <consortium name="US DOE Joint Genome Institute (JGI-PGF)"/>
            <person name="Lucas S."/>
            <person name="Copeland A."/>
            <person name="Lapidus A."/>
            <person name="Glavina del Rio T."/>
            <person name="Dalin E."/>
            <person name="Tice H."/>
            <person name="Bruce D."/>
            <person name="Goodwin L."/>
            <person name="Pitluck S."/>
            <person name="Larimer F."/>
            <person name="Land M.L."/>
            <person name="Hauser L."/>
            <person name="Muyzer G."/>
        </authorList>
    </citation>
    <scope>NUCLEOTIDE SEQUENCE [LARGE SCALE GENOMIC DNA]</scope>
    <source>
        <strain evidence="3 4">AHT 1</strain>
    </source>
</reference>
<protein>
    <submittedName>
        <fullName evidence="3">Glycosyl transferase group 1</fullName>
    </submittedName>
</protein>
<comment type="caution">
    <text evidence="3">The sequence shown here is derived from an EMBL/GenBank/DDBJ whole genome shotgun (WGS) entry which is preliminary data.</text>
</comment>
<sequence>MKIGMFTDSYRPYTSGVVRSIETTAGKLTELGHEVYIFAPKYPDYEKEAGVFRFASVPTPTYPDFAIALPFSLYLRSTIKRLNLDVIHVHSPFSMGLLGARTAKRYDLPLVFTYHTMYDQYVHYLPFAQDISRKVVLKLSSNFCNRCDLVITPTEVIRKIVAPNVQTRVEAVPTGIEVDEFDGADRTWLRREYNISPDEKILLHLGRLGKEKNVGFLLQAYNKIRKNHPHTRLVIVGDGPEREGLIEEAKSMDFGEKVLFTGPLSREHVVDSYAGADLFIFASTTETQGLVLGEAKAAGVPSVAVKALGASEMVKDGVDGYLTPLDMDKFTERIEQLLENDELRQAMAERALIEAEHISSTAMAKKLLGVYMETIDDKKRLSAV</sequence>
<accession>C0GJS0</accession>
<dbReference type="Pfam" id="PF00534">
    <property type="entry name" value="Glycos_transf_1"/>
    <property type="match status" value="1"/>
</dbReference>
<dbReference type="InterPro" id="IPR028098">
    <property type="entry name" value="Glyco_trans_4-like_N"/>
</dbReference>
<dbReference type="PANTHER" id="PTHR45947:SF3">
    <property type="entry name" value="SULFOQUINOVOSYL TRANSFERASE SQD2"/>
    <property type="match status" value="1"/>
</dbReference>
<keyword evidence="4" id="KW-1185">Reference proteome</keyword>
<evidence type="ECO:0000313" key="4">
    <source>
        <dbReference type="Proteomes" id="UP000006443"/>
    </source>
</evidence>
<feature type="domain" description="Glycosyltransferase subfamily 4-like N-terminal" evidence="2">
    <location>
        <begin position="15"/>
        <end position="179"/>
    </location>
</feature>
<organism evidence="3 4">
    <name type="scientific">Dethiobacter alkaliphilus AHT 1</name>
    <dbReference type="NCBI Taxonomy" id="555088"/>
    <lineage>
        <taxon>Bacteria</taxon>
        <taxon>Bacillati</taxon>
        <taxon>Bacillota</taxon>
        <taxon>Dethiobacteria</taxon>
        <taxon>Dethiobacterales</taxon>
        <taxon>Dethiobacteraceae</taxon>
        <taxon>Dethiobacter</taxon>
    </lineage>
</organism>
<proteinExistence type="predicted"/>
<dbReference type="Proteomes" id="UP000006443">
    <property type="component" value="Unassembled WGS sequence"/>
</dbReference>
<dbReference type="InterPro" id="IPR001296">
    <property type="entry name" value="Glyco_trans_1"/>
</dbReference>
<dbReference type="EMBL" id="ACJM01000018">
    <property type="protein sequence ID" value="EEG76378.1"/>
    <property type="molecule type" value="Genomic_DNA"/>
</dbReference>
<dbReference type="eggNOG" id="COG0438">
    <property type="taxonomic scope" value="Bacteria"/>
</dbReference>
<dbReference type="AlphaFoldDB" id="C0GJS0"/>
<dbReference type="Gene3D" id="3.40.50.2000">
    <property type="entry name" value="Glycogen Phosphorylase B"/>
    <property type="match status" value="2"/>
</dbReference>
<name>C0GJS0_DETAL</name>
<feature type="domain" description="Glycosyl transferase family 1" evidence="1">
    <location>
        <begin position="189"/>
        <end position="351"/>
    </location>
</feature>
<dbReference type="CDD" id="cd03817">
    <property type="entry name" value="GT4_UGDG-like"/>
    <property type="match status" value="1"/>
</dbReference>
<dbReference type="InterPro" id="IPR050194">
    <property type="entry name" value="Glycosyltransferase_grp1"/>
</dbReference>
<gene>
    <name evidence="3" type="ORF">DealDRAFT_2723</name>
</gene>
<dbReference type="PANTHER" id="PTHR45947">
    <property type="entry name" value="SULFOQUINOVOSYL TRANSFERASE SQD2"/>
    <property type="match status" value="1"/>
</dbReference>
<dbReference type="GO" id="GO:0016757">
    <property type="term" value="F:glycosyltransferase activity"/>
    <property type="evidence" value="ECO:0007669"/>
    <property type="project" value="InterPro"/>
</dbReference>
<dbReference type="SUPFAM" id="SSF53756">
    <property type="entry name" value="UDP-Glycosyltransferase/glycogen phosphorylase"/>
    <property type="match status" value="1"/>
</dbReference>
<dbReference type="STRING" id="555088.DealDRAFT_2723"/>